<reference evidence="1 2" key="1">
    <citation type="submission" date="2019-01" db="EMBL/GenBank/DDBJ databases">
        <title>Draft genome sequence of Dictyobacter sp. Uno17.</title>
        <authorList>
            <person name="Wang C.M."/>
            <person name="Zheng Y."/>
            <person name="Sakai Y."/>
            <person name="Abe K."/>
            <person name="Yokota A."/>
            <person name="Yabe S."/>
        </authorList>
    </citation>
    <scope>NUCLEOTIDE SEQUENCE [LARGE SCALE GENOMIC DNA]</scope>
    <source>
        <strain evidence="1 2">Uno17</strain>
    </source>
</reference>
<name>A0A5A5TEU8_9CHLR</name>
<comment type="caution">
    <text evidence="1">The sequence shown here is derived from an EMBL/GenBank/DDBJ whole genome shotgun (WGS) entry which is preliminary data.</text>
</comment>
<protein>
    <recommendedName>
        <fullName evidence="3">CHAT domain-containing protein</fullName>
    </recommendedName>
</protein>
<dbReference type="AlphaFoldDB" id="A0A5A5TEU8"/>
<gene>
    <name evidence="1" type="ORF">KDI_31670</name>
</gene>
<dbReference type="Proteomes" id="UP000322530">
    <property type="component" value="Unassembled WGS sequence"/>
</dbReference>
<dbReference type="OrthoDB" id="163530at2"/>
<organism evidence="1 2">
    <name type="scientific">Dictyobacter arantiisoli</name>
    <dbReference type="NCBI Taxonomy" id="2014874"/>
    <lineage>
        <taxon>Bacteria</taxon>
        <taxon>Bacillati</taxon>
        <taxon>Chloroflexota</taxon>
        <taxon>Ktedonobacteria</taxon>
        <taxon>Ktedonobacterales</taxon>
        <taxon>Dictyobacteraceae</taxon>
        <taxon>Dictyobacter</taxon>
    </lineage>
</organism>
<dbReference type="EMBL" id="BIXY01000047">
    <property type="protein sequence ID" value="GCF09603.1"/>
    <property type="molecule type" value="Genomic_DNA"/>
</dbReference>
<sequence length="547" mass="62428">MPMNLIQRMLANKSSRHPDQRPPTALQTREKIWFDMYVTKNGEQINNTICREGITYCKVDAGETYTLVALGSNIPSHFHTNSMGLEFTTEIKVRIQCIADTQILIEEERTITGTEANNYRQEFALSIDAMLPTCELVLRMDVVVAKDAVRTIGTKKLFIKGTYEVIHPQILHECQIATRLPDNVSILSILPHPDPAYQFGFTVQGWNSGQNLPTLQYPNRKPVSIQQYRQEGTDFMDIRVNIRNLSHYLKNYEHKKLPIWLTWLEKSYHEECYLIIEDESALEIPWEMLELQGDYRYLGVEFKVARWISRSVQAIPMNLAVNTSTHQGSVISYLDSMLKEEETKAERAILQHFLLEECSDLNSLNQRFKKDGNLTNIGLIYIGSHGEAGNKLHMASQQVFPAGRLKLMDEHAYPRPLAFFNACESARLGLIGTFDNNSFVTTLLERIVQGYIGTLAEVGSKRASAIAYSLLSTAQRNPDLPIAAILQQIRKEAAQRLRQTYENLSDDDPKEKAAEQAFIYTFLYVYYGNPLASLRLTPREETSCNNN</sequence>
<evidence type="ECO:0000313" key="2">
    <source>
        <dbReference type="Proteomes" id="UP000322530"/>
    </source>
</evidence>
<evidence type="ECO:0008006" key="3">
    <source>
        <dbReference type="Google" id="ProtNLM"/>
    </source>
</evidence>
<accession>A0A5A5TEU8</accession>
<evidence type="ECO:0000313" key="1">
    <source>
        <dbReference type="EMBL" id="GCF09603.1"/>
    </source>
</evidence>
<proteinExistence type="predicted"/>
<keyword evidence="2" id="KW-1185">Reference proteome</keyword>
<dbReference type="RefSeq" id="WP_149402534.1">
    <property type="nucleotide sequence ID" value="NZ_BIXY01000047.1"/>
</dbReference>